<feature type="region of interest" description="Disordered" evidence="4">
    <location>
        <begin position="81"/>
        <end position="118"/>
    </location>
</feature>
<dbReference type="GO" id="GO:0005524">
    <property type="term" value="F:ATP binding"/>
    <property type="evidence" value="ECO:0007669"/>
    <property type="project" value="UniProtKB-KW"/>
</dbReference>
<feature type="region of interest" description="Disordered" evidence="4">
    <location>
        <begin position="1"/>
        <end position="49"/>
    </location>
</feature>
<evidence type="ECO:0000256" key="1">
    <source>
        <dbReference type="ARBA" id="ARBA00022741"/>
    </source>
</evidence>
<dbReference type="GO" id="GO:0006289">
    <property type="term" value="P:nucleotide-excision repair"/>
    <property type="evidence" value="ECO:0007669"/>
    <property type="project" value="TreeGrafter"/>
</dbReference>
<dbReference type="PANTHER" id="PTHR45626:SF12">
    <property type="entry name" value="DNA REPAIR PROTEIN RAD16"/>
    <property type="match status" value="1"/>
</dbReference>
<feature type="region of interest" description="Disordered" evidence="4">
    <location>
        <begin position="363"/>
        <end position="406"/>
    </location>
</feature>
<proteinExistence type="predicted"/>
<keyword evidence="1" id="KW-0547">Nucleotide-binding</keyword>
<keyword evidence="2" id="KW-0378">Hydrolase</keyword>
<feature type="domain" description="Helicase ATP-binding" evidence="5">
    <location>
        <begin position="204"/>
        <end position="497"/>
    </location>
</feature>
<evidence type="ECO:0000256" key="4">
    <source>
        <dbReference type="SAM" id="MobiDB-lite"/>
    </source>
</evidence>
<gene>
    <name evidence="6" type="ORF">HYC85_014497</name>
</gene>
<dbReference type="Gene3D" id="3.40.50.10810">
    <property type="entry name" value="Tandem AAA-ATPase domain"/>
    <property type="match status" value="2"/>
</dbReference>
<dbReference type="InterPro" id="IPR038718">
    <property type="entry name" value="SNF2-like_sf"/>
</dbReference>
<dbReference type="InterPro" id="IPR027417">
    <property type="entry name" value="P-loop_NTPase"/>
</dbReference>
<dbReference type="GO" id="GO:0008094">
    <property type="term" value="F:ATP-dependent activity, acting on DNA"/>
    <property type="evidence" value="ECO:0007669"/>
    <property type="project" value="TreeGrafter"/>
</dbReference>
<dbReference type="PROSITE" id="PS51192">
    <property type="entry name" value="HELICASE_ATP_BIND_1"/>
    <property type="match status" value="1"/>
</dbReference>
<evidence type="ECO:0000259" key="5">
    <source>
        <dbReference type="PROSITE" id="PS51192"/>
    </source>
</evidence>
<dbReference type="InterPro" id="IPR014001">
    <property type="entry name" value="Helicase_ATP-bd"/>
</dbReference>
<sequence length="723" mass="82171">MKRRSRRSGPSMKGKNRCYKESTDEDDDNVTNLDSDYSAMSDEGQHRDVWDLSSVPKDLAGTSGLEFTASDSEIVYKVTKRRKVGRKKKRGHPSRKRVELGVEEEEGVDGSSGEEHEGHDLEIDFLESENEVNGKRRKRNREARPTLMWEVWEEEQERWVEENMMNNVDLDNQNELAVETADAPSDLIMPLLRYQNEWLAWALKQEESATRGGILADEMGMGKTIQAIALVLAKREFRRAVCEPNGHSPSPCSSTGLPEIKGTLVICPLVAVIQWVSEIEKFTSKGSNKVLIYHGAKRGKSLQQFTEYDFVITTYSIVESEYRKNVMPPKEKCQWCGKLFYDRRMSIHLKYFCGPDAVKTAKQSKQKRKGVKLSLKSSKHKSASAEGEASGSKSDKKKGACKKTLKRDNKEKELGIGSSKDDAAGVEESLLRKNSILHSLKWDRIILDEAHYIKDRRCNTTRAVLALESSYKWALSGTPLQNRVGELYSLVRFLQINPYSHYFCKDCDCRTLDYSSSTQCPNCPHKSVRHFCWWNKVSYAFGTGVIVVVVLRKAMVLLKHKILRSILLRRTKKGRAADLALPPRIVTLRRDTLDIREEDYYTSLYNDSQSQFNTYVTLYIHNPRLGRPPDLYPYLHSAALSHGNSLFWGKTQLVFSPTKLRHCTLSSSRRSSSDAAFPPVPPTITVVIRRRWCIAVTGANLFIPPSSSSPFHSKTALLVAFIH</sequence>
<accession>A0A7J7H6D5</accession>
<feature type="compositionally biased region" description="Basic residues" evidence="4">
    <location>
        <begin position="81"/>
        <end position="95"/>
    </location>
</feature>
<name>A0A7J7H6D5_CAMSI</name>
<keyword evidence="3" id="KW-0067">ATP-binding</keyword>
<dbReference type="SMART" id="SM00487">
    <property type="entry name" value="DEXDc"/>
    <property type="match status" value="1"/>
</dbReference>
<dbReference type="SUPFAM" id="SSF52540">
    <property type="entry name" value="P-loop containing nucleoside triphosphate hydrolases"/>
    <property type="match status" value="1"/>
</dbReference>
<dbReference type="PANTHER" id="PTHR45626">
    <property type="entry name" value="TRANSCRIPTION TERMINATION FACTOR 2-RELATED"/>
    <property type="match status" value="1"/>
</dbReference>
<dbReference type="CDD" id="cd18008">
    <property type="entry name" value="DEXDc_SHPRH-like"/>
    <property type="match status" value="1"/>
</dbReference>
<evidence type="ECO:0000313" key="6">
    <source>
        <dbReference type="EMBL" id="KAF5948540.1"/>
    </source>
</evidence>
<dbReference type="AlphaFoldDB" id="A0A7J7H6D5"/>
<protein>
    <recommendedName>
        <fullName evidence="5">Helicase ATP-binding domain-containing protein</fullName>
    </recommendedName>
</protein>
<comment type="caution">
    <text evidence="6">The sequence shown here is derived from an EMBL/GenBank/DDBJ whole genome shotgun (WGS) entry which is preliminary data.</text>
</comment>
<dbReference type="GO" id="GO:0016787">
    <property type="term" value="F:hydrolase activity"/>
    <property type="evidence" value="ECO:0007669"/>
    <property type="project" value="UniProtKB-KW"/>
</dbReference>
<reference evidence="7" key="1">
    <citation type="journal article" date="2020" name="Nat. Commun.">
        <title>Genome assembly of wild tea tree DASZ reveals pedigree and selection history of tea varieties.</title>
        <authorList>
            <person name="Zhang W."/>
            <person name="Zhang Y."/>
            <person name="Qiu H."/>
            <person name="Guo Y."/>
            <person name="Wan H."/>
            <person name="Zhang X."/>
            <person name="Scossa F."/>
            <person name="Alseekh S."/>
            <person name="Zhang Q."/>
            <person name="Wang P."/>
            <person name="Xu L."/>
            <person name="Schmidt M.H."/>
            <person name="Jia X."/>
            <person name="Li D."/>
            <person name="Zhu A."/>
            <person name="Guo F."/>
            <person name="Chen W."/>
            <person name="Ni D."/>
            <person name="Usadel B."/>
            <person name="Fernie A.R."/>
            <person name="Wen W."/>
        </authorList>
    </citation>
    <scope>NUCLEOTIDE SEQUENCE [LARGE SCALE GENOMIC DNA]</scope>
    <source>
        <strain evidence="7">cv. G240</strain>
    </source>
</reference>
<dbReference type="Proteomes" id="UP000593564">
    <property type="component" value="Unassembled WGS sequence"/>
</dbReference>
<reference evidence="6 7" key="2">
    <citation type="submission" date="2020-07" db="EMBL/GenBank/DDBJ databases">
        <title>Genome assembly of wild tea tree DASZ reveals pedigree and selection history of tea varieties.</title>
        <authorList>
            <person name="Zhang W."/>
        </authorList>
    </citation>
    <scope>NUCLEOTIDE SEQUENCE [LARGE SCALE GENOMIC DNA]</scope>
    <source>
        <strain evidence="7">cv. G240</strain>
        <tissue evidence="6">Leaf</tissue>
    </source>
</reference>
<dbReference type="EMBL" id="JACBKZ010000006">
    <property type="protein sequence ID" value="KAF5948540.1"/>
    <property type="molecule type" value="Genomic_DNA"/>
</dbReference>
<dbReference type="GO" id="GO:0005634">
    <property type="term" value="C:nucleus"/>
    <property type="evidence" value="ECO:0007669"/>
    <property type="project" value="TreeGrafter"/>
</dbReference>
<dbReference type="InterPro" id="IPR050628">
    <property type="entry name" value="SNF2_RAD54_helicase_TF"/>
</dbReference>
<dbReference type="InterPro" id="IPR000330">
    <property type="entry name" value="SNF2_N"/>
</dbReference>
<organism evidence="6 7">
    <name type="scientific">Camellia sinensis</name>
    <name type="common">Tea plant</name>
    <name type="synonym">Thea sinensis</name>
    <dbReference type="NCBI Taxonomy" id="4442"/>
    <lineage>
        <taxon>Eukaryota</taxon>
        <taxon>Viridiplantae</taxon>
        <taxon>Streptophyta</taxon>
        <taxon>Embryophyta</taxon>
        <taxon>Tracheophyta</taxon>
        <taxon>Spermatophyta</taxon>
        <taxon>Magnoliopsida</taxon>
        <taxon>eudicotyledons</taxon>
        <taxon>Gunneridae</taxon>
        <taxon>Pentapetalae</taxon>
        <taxon>asterids</taxon>
        <taxon>Ericales</taxon>
        <taxon>Theaceae</taxon>
        <taxon>Camellia</taxon>
    </lineage>
</organism>
<evidence type="ECO:0000256" key="3">
    <source>
        <dbReference type="ARBA" id="ARBA00022840"/>
    </source>
</evidence>
<evidence type="ECO:0000313" key="7">
    <source>
        <dbReference type="Proteomes" id="UP000593564"/>
    </source>
</evidence>
<keyword evidence="7" id="KW-1185">Reference proteome</keyword>
<evidence type="ECO:0000256" key="2">
    <source>
        <dbReference type="ARBA" id="ARBA00022801"/>
    </source>
</evidence>
<dbReference type="Pfam" id="PF00176">
    <property type="entry name" value="SNF2-rel_dom"/>
    <property type="match status" value="2"/>
</dbReference>
<feature type="compositionally biased region" description="Basic residues" evidence="4">
    <location>
        <begin position="363"/>
        <end position="382"/>
    </location>
</feature>